<feature type="transmembrane region" description="Helical" evidence="2">
    <location>
        <begin position="161"/>
        <end position="182"/>
    </location>
</feature>
<keyword evidence="2" id="KW-0812">Transmembrane</keyword>
<comment type="caution">
    <text evidence="3">The sequence shown here is derived from an EMBL/GenBank/DDBJ whole genome shotgun (WGS) entry which is preliminary data.</text>
</comment>
<dbReference type="AlphaFoldDB" id="A0AAV6TRF9"/>
<accession>A0AAV6TRF9</accession>
<dbReference type="EMBL" id="JAFNEN010001203">
    <property type="protein sequence ID" value="KAG8174484.1"/>
    <property type="molecule type" value="Genomic_DNA"/>
</dbReference>
<evidence type="ECO:0000313" key="4">
    <source>
        <dbReference type="Proteomes" id="UP000827092"/>
    </source>
</evidence>
<protein>
    <submittedName>
        <fullName evidence="3">Uncharacterized protein</fullName>
    </submittedName>
</protein>
<gene>
    <name evidence="3" type="ORF">JTE90_007654</name>
</gene>
<keyword evidence="4" id="KW-1185">Reference proteome</keyword>
<reference evidence="3 4" key="1">
    <citation type="journal article" date="2022" name="Nat. Ecol. Evol.">
        <title>A masculinizing supergene underlies an exaggerated male reproductive morph in a spider.</title>
        <authorList>
            <person name="Hendrickx F."/>
            <person name="De Corte Z."/>
            <person name="Sonet G."/>
            <person name="Van Belleghem S.M."/>
            <person name="Kostlbacher S."/>
            <person name="Vangestel C."/>
        </authorList>
    </citation>
    <scope>NUCLEOTIDE SEQUENCE [LARGE SCALE GENOMIC DNA]</scope>
    <source>
        <strain evidence="3">W744_W776</strain>
    </source>
</reference>
<organism evidence="3 4">
    <name type="scientific">Oedothorax gibbosus</name>
    <dbReference type="NCBI Taxonomy" id="931172"/>
    <lineage>
        <taxon>Eukaryota</taxon>
        <taxon>Metazoa</taxon>
        <taxon>Ecdysozoa</taxon>
        <taxon>Arthropoda</taxon>
        <taxon>Chelicerata</taxon>
        <taxon>Arachnida</taxon>
        <taxon>Araneae</taxon>
        <taxon>Araneomorphae</taxon>
        <taxon>Entelegynae</taxon>
        <taxon>Araneoidea</taxon>
        <taxon>Linyphiidae</taxon>
        <taxon>Erigoninae</taxon>
        <taxon>Oedothorax</taxon>
    </lineage>
</organism>
<name>A0AAV6TRF9_9ARAC</name>
<evidence type="ECO:0000313" key="3">
    <source>
        <dbReference type="EMBL" id="KAG8174484.1"/>
    </source>
</evidence>
<feature type="region of interest" description="Disordered" evidence="1">
    <location>
        <begin position="124"/>
        <end position="146"/>
    </location>
</feature>
<dbReference type="Proteomes" id="UP000827092">
    <property type="component" value="Unassembled WGS sequence"/>
</dbReference>
<evidence type="ECO:0000256" key="1">
    <source>
        <dbReference type="SAM" id="MobiDB-lite"/>
    </source>
</evidence>
<sequence>MERTKEAECLARRKLTKEEREATQALINVLSTLYIDATDFRTARERIKMLYFMVPCLSLEFIHDTIEANDDLDPAWLMQLKADAENGFPGEPQVAAMFPTANMIQPLAESMVLSSDAQFPAAGTVTPDAQFPEGSPDARSQEGNTDAPAVKKVMPHMTLRWVLHLLLPIASFVGCGFARWWIDLSPLPLGAGGVGAAYAGPGARPGRGCGFSLSLVLVITY</sequence>
<keyword evidence="2" id="KW-1133">Transmembrane helix</keyword>
<evidence type="ECO:0000256" key="2">
    <source>
        <dbReference type="SAM" id="Phobius"/>
    </source>
</evidence>
<proteinExistence type="predicted"/>
<keyword evidence="2" id="KW-0472">Membrane</keyword>